<comment type="caution">
    <text evidence="5">The sequence shown here is derived from an EMBL/GenBank/DDBJ whole genome shotgun (WGS) entry which is preliminary data.</text>
</comment>
<name>A0A642UIV9_9ASCO</name>
<dbReference type="PANTHER" id="PTHR42901">
    <property type="entry name" value="ALCOHOL DEHYDROGENASE"/>
    <property type="match status" value="1"/>
</dbReference>
<evidence type="ECO:0000256" key="4">
    <source>
        <dbReference type="RuleBase" id="RU000363"/>
    </source>
</evidence>
<comment type="similarity">
    <text evidence="1 4">Belongs to the short-chain dehydrogenases/reductases (SDR) family.</text>
</comment>
<dbReference type="SUPFAM" id="SSF51735">
    <property type="entry name" value="NAD(P)-binding Rossmann-fold domains"/>
    <property type="match status" value="1"/>
</dbReference>
<keyword evidence="3" id="KW-0560">Oxidoreductase</keyword>
<protein>
    <submittedName>
        <fullName evidence="5">Uncharacterized protein</fullName>
    </submittedName>
</protein>
<dbReference type="GO" id="GO:0016616">
    <property type="term" value="F:oxidoreductase activity, acting on the CH-OH group of donors, NAD or NADP as acceptor"/>
    <property type="evidence" value="ECO:0007669"/>
    <property type="project" value="UniProtKB-ARBA"/>
</dbReference>
<dbReference type="PROSITE" id="PS00061">
    <property type="entry name" value="ADH_SHORT"/>
    <property type="match status" value="1"/>
</dbReference>
<keyword evidence="2" id="KW-0521">NADP</keyword>
<organism evidence="5 6">
    <name type="scientific">Trichomonascus ciferrii</name>
    <dbReference type="NCBI Taxonomy" id="44093"/>
    <lineage>
        <taxon>Eukaryota</taxon>
        <taxon>Fungi</taxon>
        <taxon>Dikarya</taxon>
        <taxon>Ascomycota</taxon>
        <taxon>Saccharomycotina</taxon>
        <taxon>Dipodascomycetes</taxon>
        <taxon>Dipodascales</taxon>
        <taxon>Trichomonascaceae</taxon>
        <taxon>Trichomonascus</taxon>
        <taxon>Trichomonascus ciferrii complex</taxon>
    </lineage>
</organism>
<dbReference type="OrthoDB" id="6251714at2759"/>
<dbReference type="EMBL" id="SWFS01000514">
    <property type="protein sequence ID" value="KAA8899924.1"/>
    <property type="molecule type" value="Genomic_DNA"/>
</dbReference>
<dbReference type="PRINTS" id="PR00080">
    <property type="entry name" value="SDRFAMILY"/>
</dbReference>
<dbReference type="Proteomes" id="UP000761534">
    <property type="component" value="Unassembled WGS sequence"/>
</dbReference>
<dbReference type="AlphaFoldDB" id="A0A642UIV9"/>
<dbReference type="InterPro" id="IPR036291">
    <property type="entry name" value="NAD(P)-bd_dom_sf"/>
</dbReference>
<reference evidence="5" key="1">
    <citation type="journal article" date="2019" name="G3 (Bethesda)">
        <title>Genome Assemblies of Two Rare Opportunistic Yeast Pathogens: Diutina rugosa (syn. Candida rugosa) and Trichomonascus ciferrii (syn. Candida ciferrii).</title>
        <authorList>
            <person name="Mixao V."/>
            <person name="Saus E."/>
            <person name="Hansen A.P."/>
            <person name="Lass-Florl C."/>
            <person name="Gabaldon T."/>
        </authorList>
    </citation>
    <scope>NUCLEOTIDE SEQUENCE</scope>
    <source>
        <strain evidence="5">CBS 4856</strain>
    </source>
</reference>
<sequence length="272" mass="29613">MSGTYGLRAAQRLKGKTALITGASSGIGRAIAYGLAEAAGNEGMNLILAGRRLDRLNEIKLDLTSKFTNTKILPFKLDMADYHTIPEKFNALPISWRENISILVNNAGVGHGTDLVGECKQEDIDSMMNTNVFGLISLTQILIPQFRKRGLGDIVNLGSIAGIDPSGTTSIYCASKAAIRAFTDSLRKEIIDSRIRVIQVHPGAVETEFSQVRFKDKDRAAAVYQGTDPLVAEDIADVVLFALTRRLNTVIAETTVFSTNQASASHIYRRQL</sequence>
<dbReference type="PRINTS" id="PR00081">
    <property type="entry name" value="GDHRDH"/>
</dbReference>
<evidence type="ECO:0000256" key="2">
    <source>
        <dbReference type="ARBA" id="ARBA00022857"/>
    </source>
</evidence>
<gene>
    <name evidence="5" type="ORF">TRICI_006294</name>
</gene>
<dbReference type="PANTHER" id="PTHR42901:SF1">
    <property type="entry name" value="ALCOHOL DEHYDROGENASE"/>
    <property type="match status" value="1"/>
</dbReference>
<dbReference type="InterPro" id="IPR002347">
    <property type="entry name" value="SDR_fam"/>
</dbReference>
<evidence type="ECO:0000313" key="6">
    <source>
        <dbReference type="Proteomes" id="UP000761534"/>
    </source>
</evidence>
<keyword evidence="6" id="KW-1185">Reference proteome</keyword>
<proteinExistence type="inferred from homology"/>
<accession>A0A642UIV9</accession>
<dbReference type="FunFam" id="3.40.50.720:FF:000047">
    <property type="entry name" value="NADP-dependent L-serine/L-allo-threonine dehydrogenase"/>
    <property type="match status" value="1"/>
</dbReference>
<dbReference type="VEuPathDB" id="FungiDB:TRICI_006294"/>
<evidence type="ECO:0000313" key="5">
    <source>
        <dbReference type="EMBL" id="KAA8899924.1"/>
    </source>
</evidence>
<dbReference type="InterPro" id="IPR020904">
    <property type="entry name" value="Sc_DH/Rdtase_CS"/>
</dbReference>
<dbReference type="Pfam" id="PF00106">
    <property type="entry name" value="adh_short"/>
    <property type="match status" value="1"/>
</dbReference>
<dbReference type="Gene3D" id="3.40.50.720">
    <property type="entry name" value="NAD(P)-binding Rossmann-like Domain"/>
    <property type="match status" value="1"/>
</dbReference>
<evidence type="ECO:0000256" key="3">
    <source>
        <dbReference type="ARBA" id="ARBA00023002"/>
    </source>
</evidence>
<evidence type="ECO:0000256" key="1">
    <source>
        <dbReference type="ARBA" id="ARBA00006484"/>
    </source>
</evidence>